<dbReference type="Gene3D" id="3.40.50.1110">
    <property type="entry name" value="SGNH hydrolase"/>
    <property type="match status" value="1"/>
</dbReference>
<keyword evidence="4" id="KW-1185">Reference proteome</keyword>
<dbReference type="AlphaFoldDB" id="A0A1U9JU06"/>
<evidence type="ECO:0000313" key="3">
    <source>
        <dbReference type="EMBL" id="AQS41342.1"/>
    </source>
</evidence>
<evidence type="ECO:0000256" key="1">
    <source>
        <dbReference type="SAM" id="MobiDB-lite"/>
    </source>
</evidence>
<protein>
    <recommendedName>
        <fullName evidence="5">DUF459 domain-containing protein</fullName>
    </recommendedName>
</protein>
<evidence type="ECO:0008006" key="5">
    <source>
        <dbReference type="Google" id="ProtNLM"/>
    </source>
</evidence>
<dbReference type="InterPro" id="IPR036514">
    <property type="entry name" value="SGNH_hydro_sf"/>
</dbReference>
<gene>
    <name evidence="3" type="ORF">BHV28_06390</name>
</gene>
<feature type="region of interest" description="Disordered" evidence="1">
    <location>
        <begin position="343"/>
        <end position="377"/>
    </location>
</feature>
<name>A0A1U9JU06_9HYPH</name>
<dbReference type="EMBL" id="CP017315">
    <property type="protein sequence ID" value="AQS41342.1"/>
    <property type="molecule type" value="Genomic_DNA"/>
</dbReference>
<organism evidence="3 4">
    <name type="scientific">Candidatus Tokpelaia hoelldobleri</name>
    <dbReference type="NCBI Taxonomy" id="1902579"/>
    <lineage>
        <taxon>Bacteria</taxon>
        <taxon>Pseudomonadati</taxon>
        <taxon>Pseudomonadota</taxon>
        <taxon>Alphaproteobacteria</taxon>
        <taxon>Hyphomicrobiales</taxon>
        <taxon>Candidatus Tokpelaia</taxon>
    </lineage>
</organism>
<feature type="compositionally biased region" description="Basic and acidic residues" evidence="1">
    <location>
        <begin position="363"/>
        <end position="377"/>
    </location>
</feature>
<evidence type="ECO:0000313" key="4">
    <source>
        <dbReference type="Proteomes" id="UP000188912"/>
    </source>
</evidence>
<reference evidence="3 4" key="1">
    <citation type="journal article" date="2010" name="Science">
        <title>Genomic comparison of the ants Camponotus floridanus and Harpegnathos saltator.</title>
        <authorList>
            <person name="Bonasio R."/>
            <person name="Zhang G."/>
            <person name="Ye C."/>
            <person name="Mutti N.S."/>
            <person name="Fang X."/>
            <person name="Qin N."/>
            <person name="Donahue G."/>
            <person name="Yang P."/>
            <person name="Li Q."/>
            <person name="Li C."/>
            <person name="Zhang P."/>
            <person name="Huang Z."/>
            <person name="Berger S.L."/>
            <person name="Reinberg D."/>
            <person name="Wang J."/>
            <person name="Liebig J."/>
        </authorList>
    </citation>
    <scope>NUCLEOTIDE SEQUENCE [LARGE SCALE GENOMIC DNA]</scope>
    <source>
        <strain evidence="3 4">Hsal</strain>
    </source>
</reference>
<keyword evidence="2" id="KW-1133">Transmembrane helix</keyword>
<sequence length="377" mass="41513">MIKSLHTYKGGIWSVIAVILAVIFTTLTIDPAAAQQKRRSLFDVLFGRKQPRITQPVRPHQQRRVIIRQGQQQQIYGTQPMQSRQRPAAAPKNPTAKRIVIVGDFVAGALADGLTDMYKDNPEMNVISRTEGSSGLVRDDYYNWPIKISDIIARDKPDVIVLVIGANDRQSMRLANKNFDVSSPEWASNYQGRINALALKLQQSGAQWLWVGLPSFKQKILSDSFVSFNALYKQATEKSGGHFIDIWSGFVDDNGHFALSGYDSNGQTARLRNNDGISFTIAGKHKLAFYADQLIAPLLANQISASGGMASIPIVGTSARRDIRHIAPTGLWDISPAASSLYGAQPASGKPHNNTGFYPQSGRADDFRSMPDGEETR</sequence>
<dbReference type="CDD" id="cd01829">
    <property type="entry name" value="SGNH_hydrolase_peri2"/>
    <property type="match status" value="1"/>
</dbReference>
<evidence type="ECO:0000256" key="2">
    <source>
        <dbReference type="SAM" id="Phobius"/>
    </source>
</evidence>
<feature type="compositionally biased region" description="Polar residues" evidence="1">
    <location>
        <begin position="76"/>
        <end position="85"/>
    </location>
</feature>
<dbReference type="SUPFAM" id="SSF52266">
    <property type="entry name" value="SGNH hydrolase"/>
    <property type="match status" value="1"/>
</dbReference>
<dbReference type="GO" id="GO:0016788">
    <property type="term" value="F:hydrolase activity, acting on ester bonds"/>
    <property type="evidence" value="ECO:0007669"/>
    <property type="project" value="UniProtKB-ARBA"/>
</dbReference>
<dbReference type="InterPro" id="IPR007407">
    <property type="entry name" value="DUF459"/>
</dbReference>
<keyword evidence="2" id="KW-0812">Transmembrane</keyword>
<dbReference type="Proteomes" id="UP000188912">
    <property type="component" value="Chromosome"/>
</dbReference>
<dbReference type="KEGG" id="thd:BHV28_06390"/>
<keyword evidence="2" id="KW-0472">Membrane</keyword>
<feature type="region of interest" description="Disordered" evidence="1">
    <location>
        <begin position="69"/>
        <end position="93"/>
    </location>
</feature>
<proteinExistence type="predicted"/>
<feature type="transmembrane region" description="Helical" evidence="2">
    <location>
        <begin position="12"/>
        <end position="29"/>
    </location>
</feature>
<accession>A0A1U9JU06</accession>
<dbReference type="Pfam" id="PF04311">
    <property type="entry name" value="DUF459"/>
    <property type="match status" value="1"/>
</dbReference>
<dbReference type="STRING" id="1902579.BHV28_06390"/>
<reference evidence="3 4" key="2">
    <citation type="journal article" date="2016" name="Sci. Rep.">
        <title>The genome of Rhizobiales bacteria in predatory ants reveals urease gene functions but no genes for nitrogen fixation.</title>
        <authorList>
            <person name="Neuvonen M.M."/>
            <person name="Tamarit D."/>
            <person name="Naslund K."/>
            <person name="Liebig J."/>
            <person name="Feldhaar H."/>
            <person name="Moran N.A."/>
            <person name="Guy L."/>
            <person name="Andersson S.G."/>
        </authorList>
    </citation>
    <scope>NUCLEOTIDE SEQUENCE [LARGE SCALE GENOMIC DNA]</scope>
    <source>
        <strain evidence="3 4">Hsal</strain>
    </source>
</reference>